<evidence type="ECO:0000313" key="3">
    <source>
        <dbReference type="Proteomes" id="UP001515500"/>
    </source>
</evidence>
<dbReference type="Gene3D" id="1.20.58.80">
    <property type="entry name" value="Phosphotransferase system, lactose/cellobiose-type IIA subunit"/>
    <property type="match status" value="1"/>
</dbReference>
<evidence type="ECO:0000313" key="4">
    <source>
        <dbReference type="RefSeq" id="XP_039144143.1"/>
    </source>
</evidence>
<dbReference type="GO" id="GO:0070536">
    <property type="term" value="P:protein K63-linked deubiquitination"/>
    <property type="evidence" value="ECO:0007669"/>
    <property type="project" value="TreeGrafter"/>
</dbReference>
<dbReference type="Pfam" id="PF08969">
    <property type="entry name" value="USP8_dimer"/>
    <property type="match status" value="1"/>
</dbReference>
<evidence type="ECO:0000256" key="1">
    <source>
        <dbReference type="SAM" id="Coils"/>
    </source>
</evidence>
<dbReference type="Proteomes" id="UP001515500">
    <property type="component" value="Chromosome 17"/>
</dbReference>
<keyword evidence="1" id="KW-0175">Coiled coil</keyword>
<dbReference type="PANTHER" id="PTHR12947">
    <property type="entry name" value="AMSH-LIKE PROTEASE"/>
    <property type="match status" value="1"/>
</dbReference>
<dbReference type="InterPro" id="IPR015063">
    <property type="entry name" value="USP8_dimer"/>
</dbReference>
<name>A0AB40CVV3_DIOCR</name>
<organism evidence="3 4">
    <name type="scientific">Dioscorea cayennensis subsp. rotundata</name>
    <name type="common">White Guinea yam</name>
    <name type="synonym">Dioscorea rotundata</name>
    <dbReference type="NCBI Taxonomy" id="55577"/>
    <lineage>
        <taxon>Eukaryota</taxon>
        <taxon>Viridiplantae</taxon>
        <taxon>Streptophyta</taxon>
        <taxon>Embryophyta</taxon>
        <taxon>Tracheophyta</taxon>
        <taxon>Spermatophyta</taxon>
        <taxon>Magnoliopsida</taxon>
        <taxon>Liliopsida</taxon>
        <taxon>Dioscoreales</taxon>
        <taxon>Dioscoreaceae</taxon>
        <taxon>Dioscorea</taxon>
    </lineage>
</organism>
<accession>A0AB40CVV3</accession>
<keyword evidence="3" id="KW-1185">Reference proteome</keyword>
<gene>
    <name evidence="4" type="primary">LOC120281363</name>
</gene>
<feature type="coiled-coil region" evidence="1">
    <location>
        <begin position="79"/>
        <end position="113"/>
    </location>
</feature>
<dbReference type="GeneID" id="120281363"/>
<dbReference type="RefSeq" id="XP_039144143.1">
    <property type="nucleotide sequence ID" value="XM_039288209.1"/>
</dbReference>
<feature type="domain" description="USP8 dimerisation" evidence="2">
    <location>
        <begin position="10"/>
        <end position="101"/>
    </location>
</feature>
<dbReference type="GO" id="GO:0005768">
    <property type="term" value="C:endosome"/>
    <property type="evidence" value="ECO:0007669"/>
    <property type="project" value="TreeGrafter"/>
</dbReference>
<dbReference type="GO" id="GO:0016020">
    <property type="term" value="C:membrane"/>
    <property type="evidence" value="ECO:0007669"/>
    <property type="project" value="TreeGrafter"/>
</dbReference>
<proteinExistence type="predicted"/>
<dbReference type="PANTHER" id="PTHR12947:SF13">
    <property type="entry name" value="FI19924P1"/>
    <property type="match status" value="1"/>
</dbReference>
<dbReference type="AlphaFoldDB" id="A0AB40CVV3"/>
<evidence type="ECO:0000259" key="2">
    <source>
        <dbReference type="Pfam" id="PF08969"/>
    </source>
</evidence>
<protein>
    <submittedName>
        <fullName evidence="4">AMSH-like ubiquitin thioesterase 3</fullName>
    </submittedName>
</protein>
<sequence length="187" mass="21482">MNNSPKVVINIVEVAERIEVANGISLSYYYNLSDNLIKQANIYRQQENNIINLYIELLIFASLITETIPYHKDYKFSLKKEKLETRKKLLSVLEELERLKPHVQLLVSELKRNSANHVTYGQVHHDVSAEINRNSTNQAVVSVGQLHCHDSSNDKFQQTQKLLDEIADMMETLKKKNSESSSIQGNI</sequence>
<reference evidence="4" key="1">
    <citation type="submission" date="2025-08" db="UniProtKB">
        <authorList>
            <consortium name="RefSeq"/>
        </authorList>
    </citation>
    <scope>IDENTIFICATION</scope>
</reference>